<feature type="transmembrane region" description="Helical" evidence="6">
    <location>
        <begin position="176"/>
        <end position="193"/>
    </location>
</feature>
<evidence type="ECO:0000259" key="7">
    <source>
        <dbReference type="Pfam" id="PF00892"/>
    </source>
</evidence>
<feature type="transmembrane region" description="Helical" evidence="6">
    <location>
        <begin position="291"/>
        <end position="312"/>
    </location>
</feature>
<reference evidence="9" key="1">
    <citation type="journal article" date="2019" name="Int. J. Syst. Evol. Microbiol.">
        <title>The Global Catalogue of Microorganisms (GCM) 10K type strain sequencing project: providing services to taxonomists for standard genome sequencing and annotation.</title>
        <authorList>
            <consortium name="The Broad Institute Genomics Platform"/>
            <consortium name="The Broad Institute Genome Sequencing Center for Infectious Disease"/>
            <person name="Wu L."/>
            <person name="Ma J."/>
        </authorList>
    </citation>
    <scope>NUCLEOTIDE SEQUENCE [LARGE SCALE GENOMIC DNA]</scope>
    <source>
        <strain evidence="9">NBRC 110044</strain>
    </source>
</reference>
<keyword evidence="9" id="KW-1185">Reference proteome</keyword>
<feature type="domain" description="EamA" evidence="7">
    <location>
        <begin position="174"/>
        <end position="308"/>
    </location>
</feature>
<feature type="transmembrane region" description="Helical" evidence="6">
    <location>
        <begin position="235"/>
        <end position="258"/>
    </location>
</feature>
<feature type="transmembrane region" description="Helical" evidence="6">
    <location>
        <begin position="116"/>
        <end position="135"/>
    </location>
</feature>
<comment type="subcellular location">
    <subcellularLocation>
        <location evidence="1">Membrane</location>
        <topology evidence="1">Multi-pass membrane protein</topology>
    </subcellularLocation>
</comment>
<feature type="transmembrane region" description="Helical" evidence="6">
    <location>
        <begin position="32"/>
        <end position="56"/>
    </location>
</feature>
<keyword evidence="3 6" id="KW-0812">Transmembrane</keyword>
<dbReference type="InterPro" id="IPR037185">
    <property type="entry name" value="EmrE-like"/>
</dbReference>
<dbReference type="SUPFAM" id="SSF103481">
    <property type="entry name" value="Multidrug resistance efflux transporter EmrE"/>
    <property type="match status" value="2"/>
</dbReference>
<dbReference type="InterPro" id="IPR050638">
    <property type="entry name" value="AA-Vitamin_Transporters"/>
</dbReference>
<evidence type="ECO:0000256" key="1">
    <source>
        <dbReference type="ARBA" id="ARBA00004141"/>
    </source>
</evidence>
<dbReference type="Proteomes" id="UP001156706">
    <property type="component" value="Unassembled WGS sequence"/>
</dbReference>
<dbReference type="PANTHER" id="PTHR32322:SF2">
    <property type="entry name" value="EAMA DOMAIN-CONTAINING PROTEIN"/>
    <property type="match status" value="1"/>
</dbReference>
<evidence type="ECO:0000256" key="6">
    <source>
        <dbReference type="SAM" id="Phobius"/>
    </source>
</evidence>
<evidence type="ECO:0000313" key="8">
    <source>
        <dbReference type="EMBL" id="GLR11855.1"/>
    </source>
</evidence>
<organism evidence="8 9">
    <name type="scientific">Chitinimonas prasina</name>
    <dbReference type="NCBI Taxonomy" id="1434937"/>
    <lineage>
        <taxon>Bacteria</taxon>
        <taxon>Pseudomonadati</taxon>
        <taxon>Pseudomonadota</taxon>
        <taxon>Betaproteobacteria</taxon>
        <taxon>Neisseriales</taxon>
        <taxon>Chitinibacteraceae</taxon>
        <taxon>Chitinimonas</taxon>
    </lineage>
</organism>
<gene>
    <name evidence="8" type="ORF">GCM10007907_06450</name>
</gene>
<feature type="transmembrane region" description="Helical" evidence="6">
    <location>
        <begin position="265"/>
        <end position="285"/>
    </location>
</feature>
<evidence type="ECO:0000256" key="3">
    <source>
        <dbReference type="ARBA" id="ARBA00022692"/>
    </source>
</evidence>
<dbReference type="NCBIfam" id="NF008432">
    <property type="entry name" value="PRK11272.1"/>
    <property type="match status" value="1"/>
</dbReference>
<keyword evidence="5 6" id="KW-0472">Membrane</keyword>
<evidence type="ECO:0000256" key="4">
    <source>
        <dbReference type="ARBA" id="ARBA00022989"/>
    </source>
</evidence>
<feature type="transmembrane region" description="Helical" evidence="6">
    <location>
        <begin position="62"/>
        <end position="80"/>
    </location>
</feature>
<dbReference type="PANTHER" id="PTHR32322">
    <property type="entry name" value="INNER MEMBRANE TRANSPORTER"/>
    <property type="match status" value="1"/>
</dbReference>
<proteinExistence type="inferred from homology"/>
<dbReference type="RefSeq" id="WP_284194997.1">
    <property type="nucleotide sequence ID" value="NZ_BSOG01000001.1"/>
</dbReference>
<feature type="domain" description="EamA" evidence="7">
    <location>
        <begin position="38"/>
        <end position="163"/>
    </location>
</feature>
<accession>A0ABQ5YA70</accession>
<evidence type="ECO:0000256" key="5">
    <source>
        <dbReference type="ARBA" id="ARBA00023136"/>
    </source>
</evidence>
<comment type="caution">
    <text evidence="8">The sequence shown here is derived from an EMBL/GenBank/DDBJ whole genome shotgun (WGS) entry which is preliminary data.</text>
</comment>
<sequence length="314" mass="32647">MISYAAVPTAALPGTGSPAAYLPPPMPSTSRLLLPFCLAATWLVWGSTYLAIKYALLSFPPYVLSGTRYLFAGGLLLAWLKWRGTPWPTLRQLGNTSLIGLLMLTLGNGLTCVAELTLPSGATALIVAGTPLLTVGLSQLLGSRIRGLEWCGIALGLVGMVVMHNDASLAGDPKGVALMGAACLAWAVASVLMPRLDLPAGPMSAAMQMLAGGLISLPVALIAGERFPASPRLEAVAALAYLVVFGSIIAYSAFVWLLRHARPALATSSSYVNPLVALSLGWLFADEQVSPSLLLGMVIILAGVGLIGWATARK</sequence>
<feature type="transmembrane region" description="Helical" evidence="6">
    <location>
        <begin position="205"/>
        <end position="223"/>
    </location>
</feature>
<feature type="transmembrane region" description="Helical" evidence="6">
    <location>
        <begin position="92"/>
        <end position="110"/>
    </location>
</feature>
<dbReference type="InterPro" id="IPR000620">
    <property type="entry name" value="EamA_dom"/>
</dbReference>
<evidence type="ECO:0000313" key="9">
    <source>
        <dbReference type="Proteomes" id="UP001156706"/>
    </source>
</evidence>
<evidence type="ECO:0000256" key="2">
    <source>
        <dbReference type="ARBA" id="ARBA00007362"/>
    </source>
</evidence>
<feature type="transmembrane region" description="Helical" evidence="6">
    <location>
        <begin position="147"/>
        <end position="164"/>
    </location>
</feature>
<dbReference type="Pfam" id="PF00892">
    <property type="entry name" value="EamA"/>
    <property type="match status" value="2"/>
</dbReference>
<name>A0ABQ5YA70_9NEIS</name>
<keyword evidence="4 6" id="KW-1133">Transmembrane helix</keyword>
<protein>
    <submittedName>
        <fullName evidence="8">Drug/metabolite exporter YedA</fullName>
    </submittedName>
</protein>
<comment type="similarity">
    <text evidence="2">Belongs to the EamA transporter family.</text>
</comment>
<dbReference type="EMBL" id="BSOG01000001">
    <property type="protein sequence ID" value="GLR11855.1"/>
    <property type="molecule type" value="Genomic_DNA"/>
</dbReference>